<name>A0A0D6HEI2_ALCXX</name>
<evidence type="ECO:0000256" key="6">
    <source>
        <dbReference type="ARBA" id="ARBA00023136"/>
    </source>
</evidence>
<comment type="subcellular location">
    <subcellularLocation>
        <location evidence="1">Cell membrane</location>
        <topology evidence="1">Multi-pass membrane protein</topology>
    </subcellularLocation>
</comment>
<keyword evidence="5 7" id="KW-1133">Transmembrane helix</keyword>
<dbReference type="GO" id="GO:0005886">
    <property type="term" value="C:plasma membrane"/>
    <property type="evidence" value="ECO:0007669"/>
    <property type="project" value="UniProtKB-SubCell"/>
</dbReference>
<comment type="similarity">
    <text evidence="2">Belongs to the DoxX family.</text>
</comment>
<dbReference type="RefSeq" id="WP_006385046.1">
    <property type="nucleotide sequence ID" value="NZ_AP028040.1"/>
</dbReference>
<organism evidence="8 11">
    <name type="scientific">Alcaligenes xylosoxydans xylosoxydans</name>
    <name type="common">Achromobacter xylosoxidans</name>
    <dbReference type="NCBI Taxonomy" id="85698"/>
    <lineage>
        <taxon>Bacteria</taxon>
        <taxon>Pseudomonadati</taxon>
        <taxon>Pseudomonadota</taxon>
        <taxon>Betaproteobacteria</taxon>
        <taxon>Burkholderiales</taxon>
        <taxon>Alcaligenaceae</taxon>
        <taxon>Achromobacter</taxon>
    </lineage>
</organism>
<comment type="caution">
    <text evidence="8">The sequence shown here is derived from an EMBL/GenBank/DDBJ whole genome shotgun (WGS) entry which is preliminary data.</text>
</comment>
<evidence type="ECO:0000313" key="11">
    <source>
        <dbReference type="Proteomes" id="UP001141992"/>
    </source>
</evidence>
<dbReference type="PANTHER" id="PTHR33452:SF1">
    <property type="entry name" value="INNER MEMBRANE PROTEIN YPHA-RELATED"/>
    <property type="match status" value="1"/>
</dbReference>
<dbReference type="GeneID" id="75276529"/>
<proteinExistence type="inferred from homology"/>
<reference evidence="8" key="2">
    <citation type="submission" date="2022-12" db="EMBL/GenBank/DDBJ databases">
        <authorList>
            <person name="Voronina O.L."/>
            <person name="Kunda M.S."/>
            <person name="Ryzhova N."/>
            <person name="Aksenova E.I."/>
        </authorList>
    </citation>
    <scope>NUCLEOTIDE SEQUENCE</scope>
    <source>
        <strain evidence="8">SCCH136:Ach223948</strain>
    </source>
</reference>
<sequence>MIKSDDTGKLVLRLTLGILILLHGLFKITGGGVGGIAGMLSSHGLPGFLAYGVYIGEIIAPVLLIIGVYTRLGGLIIAINMLVAILLAHTGQIGSLTNNGGWALELQGMFLFSALAIAFMGAGRFSLAGNGGRWN</sequence>
<evidence type="ECO:0000313" key="8">
    <source>
        <dbReference type="EMBL" id="MCZ8403938.1"/>
    </source>
</evidence>
<reference evidence="9 10" key="1">
    <citation type="submission" date="2016-09" db="EMBL/GenBank/DDBJ databases">
        <title>Phylogenomics of Achromobacter.</title>
        <authorList>
            <person name="Jeukens J."/>
            <person name="Freschi L."/>
            <person name="Vincent A.T."/>
            <person name="Emond-Rheault J.-G."/>
            <person name="Kukavica-Ibrulj I."/>
            <person name="Charette S.J."/>
            <person name="Levesque R.C."/>
        </authorList>
    </citation>
    <scope>NUCLEOTIDE SEQUENCE [LARGE SCALE GENOMIC DNA]</scope>
    <source>
        <strain evidence="9 10">AUS488</strain>
    </source>
</reference>
<keyword evidence="4 7" id="KW-0812">Transmembrane</keyword>
<evidence type="ECO:0000313" key="9">
    <source>
        <dbReference type="EMBL" id="OMG91473.1"/>
    </source>
</evidence>
<protein>
    <submittedName>
        <fullName evidence="8">DoxX family protein</fullName>
    </submittedName>
    <submittedName>
        <fullName evidence="9">GntR family transcriptional regulator</fullName>
    </submittedName>
</protein>
<dbReference type="OrthoDB" id="280866at2"/>
<dbReference type="PANTHER" id="PTHR33452">
    <property type="entry name" value="OXIDOREDUCTASE CATD-RELATED"/>
    <property type="match status" value="1"/>
</dbReference>
<accession>A0A0D6HEI2</accession>
<feature type="transmembrane region" description="Helical" evidence="7">
    <location>
        <begin position="106"/>
        <end position="127"/>
    </location>
</feature>
<dbReference type="PATRIC" id="fig|85698.15.peg.4689"/>
<evidence type="ECO:0000313" key="10">
    <source>
        <dbReference type="Proteomes" id="UP000187251"/>
    </source>
</evidence>
<evidence type="ECO:0000256" key="2">
    <source>
        <dbReference type="ARBA" id="ARBA00006679"/>
    </source>
</evidence>
<feature type="transmembrane region" description="Helical" evidence="7">
    <location>
        <begin position="12"/>
        <end position="36"/>
    </location>
</feature>
<dbReference type="EMBL" id="JAPZVI010000019">
    <property type="protein sequence ID" value="MCZ8403938.1"/>
    <property type="molecule type" value="Genomic_DNA"/>
</dbReference>
<dbReference type="KEGG" id="axx:ERS451415_02546"/>
<dbReference type="EMBL" id="MJMN01000003">
    <property type="protein sequence ID" value="OMG91473.1"/>
    <property type="molecule type" value="Genomic_DNA"/>
</dbReference>
<keyword evidence="3" id="KW-1003">Cell membrane</keyword>
<dbReference type="AlphaFoldDB" id="A0A0D6HEI2"/>
<evidence type="ECO:0000256" key="3">
    <source>
        <dbReference type="ARBA" id="ARBA00022475"/>
    </source>
</evidence>
<dbReference type="Proteomes" id="UP000187251">
    <property type="component" value="Unassembled WGS sequence"/>
</dbReference>
<evidence type="ECO:0000256" key="7">
    <source>
        <dbReference type="SAM" id="Phobius"/>
    </source>
</evidence>
<feature type="transmembrane region" description="Helical" evidence="7">
    <location>
        <begin position="75"/>
        <end position="94"/>
    </location>
</feature>
<accession>A0A0M7FGU4</accession>
<dbReference type="Proteomes" id="UP001141992">
    <property type="component" value="Unassembled WGS sequence"/>
</dbReference>
<dbReference type="InterPro" id="IPR051907">
    <property type="entry name" value="DoxX-like_oxidoreductase"/>
</dbReference>
<dbReference type="Pfam" id="PF07681">
    <property type="entry name" value="DoxX"/>
    <property type="match status" value="1"/>
</dbReference>
<gene>
    <name evidence="9" type="ORF">BIZ92_19335</name>
    <name evidence="8" type="ORF">O9570_20950</name>
</gene>
<evidence type="ECO:0000256" key="4">
    <source>
        <dbReference type="ARBA" id="ARBA00022692"/>
    </source>
</evidence>
<feature type="transmembrane region" description="Helical" evidence="7">
    <location>
        <begin position="48"/>
        <end position="68"/>
    </location>
</feature>
<evidence type="ECO:0000256" key="5">
    <source>
        <dbReference type="ARBA" id="ARBA00022989"/>
    </source>
</evidence>
<dbReference type="eggNOG" id="COG2259">
    <property type="taxonomic scope" value="Bacteria"/>
</dbReference>
<evidence type="ECO:0000256" key="1">
    <source>
        <dbReference type="ARBA" id="ARBA00004651"/>
    </source>
</evidence>
<keyword evidence="6 7" id="KW-0472">Membrane</keyword>
<dbReference type="InterPro" id="IPR032808">
    <property type="entry name" value="DoxX"/>
</dbReference>